<evidence type="ECO:0000259" key="4">
    <source>
        <dbReference type="PROSITE" id="PS50995"/>
    </source>
</evidence>
<dbReference type="InterPro" id="IPR036388">
    <property type="entry name" value="WH-like_DNA-bd_sf"/>
</dbReference>
<evidence type="ECO:0000256" key="1">
    <source>
        <dbReference type="ARBA" id="ARBA00023015"/>
    </source>
</evidence>
<dbReference type="STRING" id="1291052.FC18_GL000531"/>
<keyword evidence="2" id="KW-0238">DNA-binding</keyword>
<dbReference type="SMART" id="SM00347">
    <property type="entry name" value="HTH_MARR"/>
    <property type="match status" value="1"/>
</dbReference>
<evidence type="ECO:0000313" key="6">
    <source>
        <dbReference type="Proteomes" id="UP000051679"/>
    </source>
</evidence>
<dbReference type="InterPro" id="IPR036390">
    <property type="entry name" value="WH_DNA-bd_sf"/>
</dbReference>
<dbReference type="Pfam" id="PF01047">
    <property type="entry name" value="MarR"/>
    <property type="match status" value="1"/>
</dbReference>
<dbReference type="InterPro" id="IPR000835">
    <property type="entry name" value="HTH_MarR-typ"/>
</dbReference>
<dbReference type="PANTHER" id="PTHR42756">
    <property type="entry name" value="TRANSCRIPTIONAL REGULATOR, MARR"/>
    <property type="match status" value="1"/>
</dbReference>
<keyword evidence="6" id="KW-1185">Reference proteome</keyword>
<accession>A0A0R1ZH67</accession>
<proteinExistence type="predicted"/>
<gene>
    <name evidence="5" type="ORF">FC18_GL000531</name>
</gene>
<reference evidence="5 6" key="1">
    <citation type="journal article" date="2015" name="Genome Announc.">
        <title>Expanding the biotechnology potential of lactobacilli through comparative genomics of 213 strains and associated genera.</title>
        <authorList>
            <person name="Sun Z."/>
            <person name="Harris H.M."/>
            <person name="McCann A."/>
            <person name="Guo C."/>
            <person name="Argimon S."/>
            <person name="Zhang W."/>
            <person name="Yang X."/>
            <person name="Jeffery I.B."/>
            <person name="Cooney J.C."/>
            <person name="Kagawa T.F."/>
            <person name="Liu W."/>
            <person name="Song Y."/>
            <person name="Salvetti E."/>
            <person name="Wrobel A."/>
            <person name="Rasinkangas P."/>
            <person name="Parkhill J."/>
            <person name="Rea M.C."/>
            <person name="O'Sullivan O."/>
            <person name="Ritari J."/>
            <person name="Douillard F.P."/>
            <person name="Paul Ross R."/>
            <person name="Yang R."/>
            <person name="Briner A.E."/>
            <person name="Felis G.E."/>
            <person name="de Vos W.M."/>
            <person name="Barrangou R."/>
            <person name="Klaenhammer T.R."/>
            <person name="Caufield P.W."/>
            <person name="Cui Y."/>
            <person name="Zhang H."/>
            <person name="O'Toole P.W."/>
        </authorList>
    </citation>
    <scope>NUCLEOTIDE SEQUENCE [LARGE SCALE GENOMIC DNA]</scope>
    <source>
        <strain evidence="5 6">DSM 20505</strain>
    </source>
</reference>
<dbReference type="Proteomes" id="UP000051679">
    <property type="component" value="Unassembled WGS sequence"/>
</dbReference>
<dbReference type="AlphaFoldDB" id="A0A0R1ZH67"/>
<dbReference type="PROSITE" id="PS50995">
    <property type="entry name" value="HTH_MARR_2"/>
    <property type="match status" value="1"/>
</dbReference>
<dbReference type="GO" id="GO:0003677">
    <property type="term" value="F:DNA binding"/>
    <property type="evidence" value="ECO:0007669"/>
    <property type="project" value="UniProtKB-KW"/>
</dbReference>
<evidence type="ECO:0000256" key="3">
    <source>
        <dbReference type="ARBA" id="ARBA00023163"/>
    </source>
</evidence>
<keyword evidence="1" id="KW-0805">Transcription regulation</keyword>
<dbReference type="SUPFAM" id="SSF46785">
    <property type="entry name" value="Winged helix' DNA-binding domain"/>
    <property type="match status" value="1"/>
</dbReference>
<dbReference type="PATRIC" id="fig|1291052.5.peg.542"/>
<evidence type="ECO:0000313" key="5">
    <source>
        <dbReference type="EMBL" id="KRM54312.1"/>
    </source>
</evidence>
<dbReference type="PANTHER" id="PTHR42756:SF2">
    <property type="entry name" value="MARR FAMILY REGULATORY PROTEIN"/>
    <property type="match status" value="1"/>
</dbReference>
<organism evidence="5 6">
    <name type="scientific">Lacticaseibacillus sharpeae JCM 1186 = DSM 20505</name>
    <dbReference type="NCBI Taxonomy" id="1291052"/>
    <lineage>
        <taxon>Bacteria</taxon>
        <taxon>Bacillati</taxon>
        <taxon>Bacillota</taxon>
        <taxon>Bacilli</taxon>
        <taxon>Lactobacillales</taxon>
        <taxon>Lactobacillaceae</taxon>
        <taxon>Lacticaseibacillus</taxon>
    </lineage>
</organism>
<protein>
    <submittedName>
        <fullName evidence="5">Transcriptional regulator yybA</fullName>
    </submittedName>
</protein>
<keyword evidence="3" id="KW-0804">Transcription</keyword>
<evidence type="ECO:0000256" key="2">
    <source>
        <dbReference type="ARBA" id="ARBA00023125"/>
    </source>
</evidence>
<dbReference type="GO" id="GO:0003700">
    <property type="term" value="F:DNA-binding transcription factor activity"/>
    <property type="evidence" value="ECO:0007669"/>
    <property type="project" value="InterPro"/>
</dbReference>
<dbReference type="EMBL" id="AYYO01000056">
    <property type="protein sequence ID" value="KRM54312.1"/>
    <property type="molecule type" value="Genomic_DNA"/>
</dbReference>
<name>A0A0R1ZH67_9LACO</name>
<dbReference type="PRINTS" id="PR00598">
    <property type="entry name" value="HTHMARR"/>
</dbReference>
<dbReference type="Gene3D" id="1.10.10.10">
    <property type="entry name" value="Winged helix-like DNA-binding domain superfamily/Winged helix DNA-binding domain"/>
    <property type="match status" value="1"/>
</dbReference>
<feature type="domain" description="HTH marR-type" evidence="4">
    <location>
        <begin position="9"/>
        <end position="141"/>
    </location>
</feature>
<sequence>MFIRKQVVSMDALRAIGVVARALDGIANIEFRDLELTRGQYLYLVRIVEQPGIIQEQLVNELKVDRATVARSVAKLCHQGLVEKRANPANAKSSLLYATTAGQTAYGPIHRENLYSLNQAVAGMSADEQATLTRLLNQMATNIDADWQLVKNGGKRRY</sequence>
<comment type="caution">
    <text evidence="5">The sequence shown here is derived from an EMBL/GenBank/DDBJ whole genome shotgun (WGS) entry which is preliminary data.</text>
</comment>